<feature type="transmembrane region" description="Helical" evidence="3">
    <location>
        <begin position="101"/>
        <end position="124"/>
    </location>
</feature>
<comment type="caution">
    <text evidence="4">The sequence shown here is derived from an EMBL/GenBank/DDBJ whole genome shotgun (WGS) entry which is preliminary data.</text>
</comment>
<accession>A0A8T0I5V4</accession>
<gene>
    <name evidence="4" type="ORF">KC19_4G050900</name>
</gene>
<dbReference type="PANTHER" id="PTHR31284:SF10">
    <property type="entry name" value="ACID PHOSPHATASE-LIKE PROTEIN"/>
    <property type="match status" value="1"/>
</dbReference>
<evidence type="ECO:0000256" key="2">
    <source>
        <dbReference type="SAM" id="MobiDB-lite"/>
    </source>
</evidence>
<organism evidence="4 5">
    <name type="scientific">Ceratodon purpureus</name>
    <name type="common">Fire moss</name>
    <name type="synonym">Dicranum purpureum</name>
    <dbReference type="NCBI Taxonomy" id="3225"/>
    <lineage>
        <taxon>Eukaryota</taxon>
        <taxon>Viridiplantae</taxon>
        <taxon>Streptophyta</taxon>
        <taxon>Embryophyta</taxon>
        <taxon>Bryophyta</taxon>
        <taxon>Bryophytina</taxon>
        <taxon>Bryopsida</taxon>
        <taxon>Dicranidae</taxon>
        <taxon>Pseudoditrichales</taxon>
        <taxon>Ditrichaceae</taxon>
        <taxon>Ceratodon</taxon>
    </lineage>
</organism>
<dbReference type="InterPro" id="IPR036412">
    <property type="entry name" value="HAD-like_sf"/>
</dbReference>
<evidence type="ECO:0000313" key="5">
    <source>
        <dbReference type="Proteomes" id="UP000822688"/>
    </source>
</evidence>
<reference evidence="4" key="1">
    <citation type="submission" date="2020-06" db="EMBL/GenBank/DDBJ databases">
        <title>WGS assembly of Ceratodon purpureus strain R40.</title>
        <authorList>
            <person name="Carey S.B."/>
            <person name="Jenkins J."/>
            <person name="Shu S."/>
            <person name="Lovell J.T."/>
            <person name="Sreedasyam A."/>
            <person name="Maumus F."/>
            <person name="Tiley G.P."/>
            <person name="Fernandez-Pozo N."/>
            <person name="Barry K."/>
            <person name="Chen C."/>
            <person name="Wang M."/>
            <person name="Lipzen A."/>
            <person name="Daum C."/>
            <person name="Saski C.A."/>
            <person name="Payton A.C."/>
            <person name="Mcbreen J.C."/>
            <person name="Conrad R.E."/>
            <person name="Kollar L.M."/>
            <person name="Olsson S."/>
            <person name="Huttunen S."/>
            <person name="Landis J.B."/>
            <person name="Wickett N.J."/>
            <person name="Johnson M.G."/>
            <person name="Rensing S.A."/>
            <person name="Grimwood J."/>
            <person name="Schmutz J."/>
            <person name="Mcdaniel S.F."/>
        </authorList>
    </citation>
    <scope>NUCLEOTIDE SEQUENCE</scope>
    <source>
        <strain evidence="4">R40</strain>
    </source>
</reference>
<evidence type="ECO:0008006" key="6">
    <source>
        <dbReference type="Google" id="ProtNLM"/>
    </source>
</evidence>
<keyword evidence="3" id="KW-0812">Transmembrane</keyword>
<dbReference type="InterPro" id="IPR005519">
    <property type="entry name" value="Acid_phosphat_B-like"/>
</dbReference>
<sequence>MSGAVDGPSGGGNPTSASVPASGVLSSSSSPRSLDHGTDDGLEAGRSPNPSTPTPSSGMSSRDSLLGSRRETVIESRNSFGNPHFQVDDLGIHLSSAAVNFLMGTVVTIGTVLFTLVVTLAVLLGKCQKPSLPASCASFSLNAEVNNLQGFPLSEKCVNFVARYVDSGQYHSDFAVAVEAARSYLNTIEPDQDGLDIVIFDIDETSLSNMQYYAAHNYGVGGWDEASWNTWVSSAKAPALIPMLSLFTDLKAQNWSVGFITGRPESQGQNTSQNLYNAGYTGWASLILRQSIEETWPAVQYKAKYRTMLENNGYRIRSSLGDQWSDLQGGNTGERTFKLPNPIYYIY</sequence>
<keyword evidence="3" id="KW-0472">Membrane</keyword>
<keyword evidence="3" id="KW-1133">Transmembrane helix</keyword>
<dbReference type="Proteomes" id="UP000822688">
    <property type="component" value="Chromosome 4"/>
</dbReference>
<dbReference type="SUPFAM" id="SSF56784">
    <property type="entry name" value="HAD-like"/>
    <property type="match status" value="1"/>
</dbReference>
<protein>
    <recommendedName>
        <fullName evidence="6">Acid phosphatase</fullName>
    </recommendedName>
</protein>
<name>A0A8T0I5V4_CERPU</name>
<dbReference type="PANTHER" id="PTHR31284">
    <property type="entry name" value="ACID PHOSPHATASE-LIKE PROTEIN"/>
    <property type="match status" value="1"/>
</dbReference>
<evidence type="ECO:0000256" key="1">
    <source>
        <dbReference type="ARBA" id="ARBA00022729"/>
    </source>
</evidence>
<dbReference type="Pfam" id="PF03767">
    <property type="entry name" value="Acid_phosphat_B"/>
    <property type="match status" value="1"/>
</dbReference>
<evidence type="ECO:0000256" key="3">
    <source>
        <dbReference type="SAM" id="Phobius"/>
    </source>
</evidence>
<evidence type="ECO:0000313" key="4">
    <source>
        <dbReference type="EMBL" id="KAG0578812.1"/>
    </source>
</evidence>
<feature type="compositionally biased region" description="Low complexity" evidence="2">
    <location>
        <begin position="16"/>
        <end position="32"/>
    </location>
</feature>
<dbReference type="InterPro" id="IPR023214">
    <property type="entry name" value="HAD_sf"/>
</dbReference>
<dbReference type="EMBL" id="CM026424">
    <property type="protein sequence ID" value="KAG0578812.1"/>
    <property type="molecule type" value="Genomic_DNA"/>
</dbReference>
<dbReference type="AlphaFoldDB" id="A0A8T0I5V4"/>
<keyword evidence="5" id="KW-1185">Reference proteome</keyword>
<proteinExistence type="predicted"/>
<keyword evidence="1" id="KW-0732">Signal</keyword>
<feature type="region of interest" description="Disordered" evidence="2">
    <location>
        <begin position="1"/>
        <end position="68"/>
    </location>
</feature>
<dbReference type="Gene3D" id="3.40.50.1000">
    <property type="entry name" value="HAD superfamily/HAD-like"/>
    <property type="match status" value="1"/>
</dbReference>